<sequence length="85" mass="9766">MCLLRRLPSFLLPISACLRLPDASHLPVTACSHTPRIWMSRWTSTFANKQAVITLLPILFSNDWLFPFAPLWHRMLGIHPRSPSD</sequence>
<dbReference type="EMBL" id="KN831769">
    <property type="protein sequence ID" value="KIM48402.1"/>
    <property type="molecule type" value="Genomic_DNA"/>
</dbReference>
<reference evidence="2" key="2">
    <citation type="submission" date="2015-01" db="EMBL/GenBank/DDBJ databases">
        <title>Evolutionary Origins and Diversification of the Mycorrhizal Mutualists.</title>
        <authorList>
            <consortium name="DOE Joint Genome Institute"/>
            <consortium name="Mycorrhizal Genomics Consortium"/>
            <person name="Kohler A."/>
            <person name="Kuo A."/>
            <person name="Nagy L.G."/>
            <person name="Floudas D."/>
            <person name="Copeland A."/>
            <person name="Barry K.W."/>
            <person name="Cichocki N."/>
            <person name="Veneault-Fourrey C."/>
            <person name="LaButti K."/>
            <person name="Lindquist E.A."/>
            <person name="Lipzen A."/>
            <person name="Lundell T."/>
            <person name="Morin E."/>
            <person name="Murat C."/>
            <person name="Riley R."/>
            <person name="Ohm R."/>
            <person name="Sun H."/>
            <person name="Tunlid A."/>
            <person name="Henrissat B."/>
            <person name="Grigoriev I.V."/>
            <person name="Hibbett D.S."/>
            <person name="Martin F."/>
        </authorList>
    </citation>
    <scope>NUCLEOTIDE SEQUENCE [LARGE SCALE GENOMIC DNA]</scope>
    <source>
        <strain evidence="2">h7</strain>
    </source>
</reference>
<evidence type="ECO:0000313" key="2">
    <source>
        <dbReference type="Proteomes" id="UP000053424"/>
    </source>
</evidence>
<dbReference type="AlphaFoldDB" id="A0A0C2Z5B3"/>
<dbReference type="Proteomes" id="UP000053424">
    <property type="component" value="Unassembled WGS sequence"/>
</dbReference>
<proteinExistence type="predicted"/>
<evidence type="ECO:0000313" key="1">
    <source>
        <dbReference type="EMBL" id="KIM48402.1"/>
    </source>
</evidence>
<keyword evidence="2" id="KW-1185">Reference proteome</keyword>
<protein>
    <submittedName>
        <fullName evidence="1">Uncharacterized protein</fullName>
    </submittedName>
</protein>
<gene>
    <name evidence="1" type="ORF">M413DRAFT_440127</name>
</gene>
<accession>A0A0C2Z5B3</accession>
<organism evidence="1 2">
    <name type="scientific">Hebeloma cylindrosporum</name>
    <dbReference type="NCBI Taxonomy" id="76867"/>
    <lineage>
        <taxon>Eukaryota</taxon>
        <taxon>Fungi</taxon>
        <taxon>Dikarya</taxon>
        <taxon>Basidiomycota</taxon>
        <taxon>Agaricomycotina</taxon>
        <taxon>Agaricomycetes</taxon>
        <taxon>Agaricomycetidae</taxon>
        <taxon>Agaricales</taxon>
        <taxon>Agaricineae</taxon>
        <taxon>Hymenogastraceae</taxon>
        <taxon>Hebeloma</taxon>
    </lineage>
</organism>
<reference evidence="1 2" key="1">
    <citation type="submission" date="2014-04" db="EMBL/GenBank/DDBJ databases">
        <authorList>
            <consortium name="DOE Joint Genome Institute"/>
            <person name="Kuo A."/>
            <person name="Gay G."/>
            <person name="Dore J."/>
            <person name="Kohler A."/>
            <person name="Nagy L.G."/>
            <person name="Floudas D."/>
            <person name="Copeland A."/>
            <person name="Barry K.W."/>
            <person name="Cichocki N."/>
            <person name="Veneault-Fourrey C."/>
            <person name="LaButti K."/>
            <person name="Lindquist E.A."/>
            <person name="Lipzen A."/>
            <person name="Lundell T."/>
            <person name="Morin E."/>
            <person name="Murat C."/>
            <person name="Sun H."/>
            <person name="Tunlid A."/>
            <person name="Henrissat B."/>
            <person name="Grigoriev I.V."/>
            <person name="Hibbett D.S."/>
            <person name="Martin F."/>
            <person name="Nordberg H.P."/>
            <person name="Cantor M.N."/>
            <person name="Hua S.X."/>
        </authorList>
    </citation>
    <scope>NUCLEOTIDE SEQUENCE [LARGE SCALE GENOMIC DNA]</scope>
    <source>
        <strain evidence="2">h7</strain>
    </source>
</reference>
<dbReference type="HOGENOM" id="CLU_2512883_0_0_1"/>
<name>A0A0C2Z5B3_HEBCY</name>